<name>A0A1H9S6X9_BUTFI</name>
<reference evidence="1 2" key="1">
    <citation type="submission" date="2016-10" db="EMBL/GenBank/DDBJ databases">
        <authorList>
            <person name="de Groot N.N."/>
        </authorList>
    </citation>
    <scope>NUCLEOTIDE SEQUENCE [LARGE SCALE GENOMIC DNA]</scope>
    <source>
        <strain evidence="1 2">AR40</strain>
    </source>
</reference>
<organism evidence="1 2">
    <name type="scientific">Butyrivibrio fibrisolvens</name>
    <dbReference type="NCBI Taxonomy" id="831"/>
    <lineage>
        <taxon>Bacteria</taxon>
        <taxon>Bacillati</taxon>
        <taxon>Bacillota</taxon>
        <taxon>Clostridia</taxon>
        <taxon>Lachnospirales</taxon>
        <taxon>Lachnospiraceae</taxon>
        <taxon>Butyrivibrio</taxon>
    </lineage>
</organism>
<gene>
    <name evidence="1" type="ORF">SAMN04487884_111103</name>
</gene>
<protein>
    <submittedName>
        <fullName evidence="1">Uncharacterized protein</fullName>
    </submittedName>
</protein>
<proteinExistence type="predicted"/>
<dbReference type="EMBL" id="FOGJ01000011">
    <property type="protein sequence ID" value="SER80734.1"/>
    <property type="molecule type" value="Genomic_DNA"/>
</dbReference>
<evidence type="ECO:0000313" key="2">
    <source>
        <dbReference type="Proteomes" id="UP000182584"/>
    </source>
</evidence>
<evidence type="ECO:0000313" key="1">
    <source>
        <dbReference type="EMBL" id="SER80734.1"/>
    </source>
</evidence>
<accession>A0A1H9S6X9</accession>
<dbReference type="AlphaFoldDB" id="A0A1H9S6X9"/>
<sequence>MTDTDKTDVDVADIDVTDIYDEYRYRYTVWNIIK</sequence>
<dbReference type="Proteomes" id="UP000182584">
    <property type="component" value="Unassembled WGS sequence"/>
</dbReference>